<name>A0A193FY64_9BORD</name>
<dbReference type="STRING" id="463025.BAU08_15505"/>
<sequence>MEKSMSRQQVTPFPLYEIGGAPRERGRSYGEQARQRIARSIEHYSEQAARWKLERSEIDKIIHSYIPAVRKFDENYLTEMQGIAEGAGVRLEDIFLLNARTEVMKLAFKPELRARLLGETNDGCTSVKVMREATADGQLIHAQNWDWKEECSETGVVLRILRDDGPDILTFTEAGMLARSGFNSAGISITGNNLECDRDYRQIGVPLPLIRRKALESPYLAWAMHAVYATPKTGSNNMAVCHHEGVAINFECAPDETFQLLPRNGLLVHSNHWLSPVALAKLKDTGIAFSPCTLYREQRVRDLLAPDVGRITVDSVKQALLDDFQSPWSVCRPPRGDFGRDTRSATVSTVVMQPARGVMEVANLPALDPTFTRYELPRRNR</sequence>
<dbReference type="PANTHER" id="PTHR34180">
    <property type="entry name" value="PEPTIDASE C45"/>
    <property type="match status" value="1"/>
</dbReference>
<reference evidence="1 2" key="1">
    <citation type="submission" date="2016-06" db="EMBL/GenBank/DDBJ databases">
        <title>Complete genome sequences of Bordetella bronchialis and Bordetella flabilis.</title>
        <authorList>
            <person name="LiPuma J.J."/>
            <person name="Spilker T."/>
        </authorList>
    </citation>
    <scope>NUCLEOTIDE SEQUENCE [LARGE SCALE GENOMIC DNA]</scope>
    <source>
        <strain evidence="1 2">AU17976</strain>
    </source>
</reference>
<evidence type="ECO:0000313" key="2">
    <source>
        <dbReference type="Proteomes" id="UP000092213"/>
    </source>
</evidence>
<gene>
    <name evidence="1" type="ORF">BAU08_15505</name>
</gene>
<dbReference type="InterPro" id="IPR047794">
    <property type="entry name" value="C45_proenzyme-like"/>
</dbReference>
<evidence type="ECO:0000313" key="1">
    <source>
        <dbReference type="EMBL" id="ANN72570.1"/>
    </source>
</evidence>
<dbReference type="PANTHER" id="PTHR34180:SF1">
    <property type="entry name" value="BETA-ALANYL-DOPAMINE_CARCININE HYDROLASE"/>
    <property type="match status" value="1"/>
</dbReference>
<dbReference type="Gene3D" id="3.60.60.10">
    <property type="entry name" value="Penicillin V Acylase, Chain A"/>
    <property type="match status" value="1"/>
</dbReference>
<dbReference type="InterPro" id="IPR047801">
    <property type="entry name" value="Peptidase_C45"/>
</dbReference>
<protein>
    <submittedName>
        <fullName evidence="1">Peptidase C45</fullName>
    </submittedName>
</protein>
<dbReference type="Gene3D" id="1.10.10.2120">
    <property type="match status" value="1"/>
</dbReference>
<dbReference type="EMBL" id="CP016171">
    <property type="protein sequence ID" value="ANN72570.1"/>
    <property type="molecule type" value="Genomic_DNA"/>
</dbReference>
<dbReference type="Proteomes" id="UP000092213">
    <property type="component" value="Chromosome"/>
</dbReference>
<proteinExistence type="predicted"/>
<dbReference type="AlphaFoldDB" id="A0A193FY64"/>
<organism evidence="1 2">
    <name type="scientific">Bordetella bronchialis</name>
    <dbReference type="NCBI Taxonomy" id="463025"/>
    <lineage>
        <taxon>Bacteria</taxon>
        <taxon>Pseudomonadati</taxon>
        <taxon>Pseudomonadota</taxon>
        <taxon>Betaproteobacteria</taxon>
        <taxon>Burkholderiales</taxon>
        <taxon>Alcaligenaceae</taxon>
        <taxon>Bordetella</taxon>
    </lineage>
</organism>
<accession>A0A193FY64</accession>
<dbReference type="NCBIfam" id="NF040521">
    <property type="entry name" value="C45_proenzyme"/>
    <property type="match status" value="1"/>
</dbReference>